<evidence type="ECO:0000313" key="2">
    <source>
        <dbReference type="EMBL" id="MCC9293703.1"/>
    </source>
</evidence>
<evidence type="ECO:0000313" key="3">
    <source>
        <dbReference type="Proteomes" id="UP001165422"/>
    </source>
</evidence>
<dbReference type="Gene3D" id="3.90.1200.10">
    <property type="match status" value="1"/>
</dbReference>
<dbReference type="Proteomes" id="UP001165422">
    <property type="component" value="Unassembled WGS sequence"/>
</dbReference>
<dbReference type="InterPro" id="IPR002575">
    <property type="entry name" value="Aminoglycoside_PTrfase"/>
</dbReference>
<dbReference type="InterPro" id="IPR014255">
    <property type="entry name" value="Spore_coat_CotS"/>
</dbReference>
<evidence type="ECO:0000259" key="1">
    <source>
        <dbReference type="Pfam" id="PF01636"/>
    </source>
</evidence>
<keyword evidence="2" id="KW-0167">Capsid protein</keyword>
<proteinExistence type="predicted"/>
<gene>
    <name evidence="2" type="ORF">LN736_02305</name>
</gene>
<keyword evidence="3" id="KW-1185">Reference proteome</keyword>
<dbReference type="SUPFAM" id="SSF56112">
    <property type="entry name" value="Protein kinase-like (PK-like)"/>
    <property type="match status" value="1"/>
</dbReference>
<keyword evidence="2" id="KW-0946">Virion</keyword>
<dbReference type="PANTHER" id="PTHR39179:SF1">
    <property type="entry name" value="SPORE COAT PROTEIN I"/>
    <property type="match status" value="1"/>
</dbReference>
<feature type="domain" description="Aminoglycoside phosphotransferase" evidence="1">
    <location>
        <begin position="37"/>
        <end position="248"/>
    </location>
</feature>
<comment type="caution">
    <text evidence="2">The sequence shown here is derived from an EMBL/GenBank/DDBJ whole genome shotgun (WGS) entry which is preliminary data.</text>
</comment>
<dbReference type="Pfam" id="PF01636">
    <property type="entry name" value="APH"/>
    <property type="match status" value="1"/>
</dbReference>
<dbReference type="Gene3D" id="3.30.200.20">
    <property type="entry name" value="Phosphorylase Kinase, domain 1"/>
    <property type="match status" value="1"/>
</dbReference>
<dbReference type="PANTHER" id="PTHR39179">
    <property type="entry name" value="SPORE COAT PROTEIN I"/>
    <property type="match status" value="1"/>
</dbReference>
<sequence length="334" mass="40527">MDILKVRKYVEDAYDLHIEFIEKIKSIYKIHTKYHQYCLKVINYDFGHFLFIISAIKHLQNEKFRNIPEIINTKNKKNYIKIGDSYAYLCKWINSRQCDYNNPLDILVATSKLAELHRKSHNFQVTDKMNPRIGWFKWIENFMTRRNEILDFKRRIMNKPHKEEFDVLYLEAMKEEIRMAESSIEHLKASDYINSMKRQIKDGGFCHHDYANHNVLIDDQGEINIIDFDYCMMDTYLHDLASLIIRVMKNGKWRLDNATFIIDAYSAINNVRQEDIPIMAAFMEFPQNYWQIGIQYYWEEQPWGEEHFIKKLNKIFRDRQDRLEFIEEFQNKKI</sequence>
<dbReference type="InterPro" id="IPR047175">
    <property type="entry name" value="CotS-like"/>
</dbReference>
<reference evidence="2" key="1">
    <citation type="submission" date="2021-11" db="EMBL/GenBank/DDBJ databases">
        <authorList>
            <person name="Qingchun L."/>
            <person name="Dong Z."/>
            <person name="Zongwei Q."/>
            <person name="Jia Z."/>
            <person name="Duotao L."/>
        </authorList>
    </citation>
    <scope>NUCLEOTIDE SEQUENCE</scope>
    <source>
        <strain evidence="2">WLY-B-L2</strain>
    </source>
</reference>
<dbReference type="RefSeq" id="WP_229980695.1">
    <property type="nucleotide sequence ID" value="NZ_JAJJPB010000001.1"/>
</dbReference>
<dbReference type="InterPro" id="IPR011009">
    <property type="entry name" value="Kinase-like_dom_sf"/>
</dbReference>
<dbReference type="NCBIfam" id="TIGR02906">
    <property type="entry name" value="spore_CotS"/>
    <property type="match status" value="1"/>
</dbReference>
<protein>
    <submittedName>
        <fullName evidence="2">CotS family spore coat protein</fullName>
    </submittedName>
</protein>
<dbReference type="EMBL" id="JAJJPB010000001">
    <property type="protein sequence ID" value="MCC9293703.1"/>
    <property type="molecule type" value="Genomic_DNA"/>
</dbReference>
<organism evidence="2 3">
    <name type="scientific">Clostridium aromativorans</name>
    <dbReference type="NCBI Taxonomy" id="2836848"/>
    <lineage>
        <taxon>Bacteria</taxon>
        <taxon>Bacillati</taxon>
        <taxon>Bacillota</taxon>
        <taxon>Clostridia</taxon>
        <taxon>Eubacteriales</taxon>
        <taxon>Clostridiaceae</taxon>
        <taxon>Clostridium</taxon>
    </lineage>
</organism>
<name>A0ABS8N4I3_9CLOT</name>
<accession>A0ABS8N4I3</accession>